<dbReference type="EMBL" id="ADOT01000195">
    <property type="protein sequence ID" value="EGX46168.1"/>
    <property type="molecule type" value="Genomic_DNA"/>
</dbReference>
<accession>G1XLG2</accession>
<evidence type="ECO:0000313" key="1">
    <source>
        <dbReference type="EMBL" id="EGX46168.1"/>
    </source>
</evidence>
<dbReference type="OrthoDB" id="3182339at2759"/>
<comment type="caution">
    <text evidence="1">The sequence shown here is derived from an EMBL/GenBank/DDBJ whole genome shotgun (WGS) entry which is preliminary data.</text>
</comment>
<dbReference type="GeneID" id="22896237"/>
<dbReference type="AlphaFoldDB" id="G1XLG2"/>
<dbReference type="HOGENOM" id="CLU_2209410_0_0_1"/>
<name>G1XLG2_ARTOA</name>
<keyword evidence="2" id="KW-1185">Reference proteome</keyword>
<dbReference type="RefSeq" id="XP_011125324.1">
    <property type="nucleotide sequence ID" value="XM_011127022.1"/>
</dbReference>
<dbReference type="Proteomes" id="UP000008784">
    <property type="component" value="Unassembled WGS sequence"/>
</dbReference>
<protein>
    <submittedName>
        <fullName evidence="1">Uncharacterized protein</fullName>
    </submittedName>
</protein>
<reference evidence="1 2" key="1">
    <citation type="journal article" date="2011" name="PLoS Pathog.">
        <title>Genomic and proteomic analyses of the fungus Arthrobotrys oligospora provide insights into nematode-trap formation.</title>
        <authorList>
            <person name="Yang J."/>
            <person name="Wang L."/>
            <person name="Ji X."/>
            <person name="Feng Y."/>
            <person name="Li X."/>
            <person name="Zou C."/>
            <person name="Xu J."/>
            <person name="Ren Y."/>
            <person name="Mi Q."/>
            <person name="Wu J."/>
            <person name="Liu S."/>
            <person name="Liu Y."/>
            <person name="Huang X."/>
            <person name="Wang H."/>
            <person name="Niu X."/>
            <person name="Li J."/>
            <person name="Liang L."/>
            <person name="Luo Y."/>
            <person name="Ji K."/>
            <person name="Zhou W."/>
            <person name="Yu Z."/>
            <person name="Li G."/>
            <person name="Liu Y."/>
            <person name="Li L."/>
            <person name="Qiao M."/>
            <person name="Feng L."/>
            <person name="Zhang K.-Q."/>
        </authorList>
    </citation>
    <scope>NUCLEOTIDE SEQUENCE [LARGE SCALE GENOMIC DNA]</scope>
    <source>
        <strain evidence="2">ATCC 24927 / CBS 115.81 / DSM 1491</strain>
    </source>
</reference>
<organism evidence="1 2">
    <name type="scientific">Arthrobotrys oligospora (strain ATCC 24927 / CBS 115.81 / DSM 1491)</name>
    <name type="common">Nematode-trapping fungus</name>
    <name type="synonym">Didymozoophaga oligospora</name>
    <dbReference type="NCBI Taxonomy" id="756982"/>
    <lineage>
        <taxon>Eukaryota</taxon>
        <taxon>Fungi</taxon>
        <taxon>Dikarya</taxon>
        <taxon>Ascomycota</taxon>
        <taxon>Pezizomycotina</taxon>
        <taxon>Orbiliomycetes</taxon>
        <taxon>Orbiliales</taxon>
        <taxon>Orbiliaceae</taxon>
        <taxon>Orbilia</taxon>
        <taxon>Orbilia oligospora</taxon>
    </lineage>
</organism>
<dbReference type="STRING" id="756982.G1XLG2"/>
<proteinExistence type="predicted"/>
<dbReference type="InParanoid" id="G1XLG2"/>
<gene>
    <name evidence="1" type="ORF">AOL_s00110g332</name>
</gene>
<sequence length="107" mass="12172">MAEAVVFTGKPLSFLQEWVTLKRKGQDFLHTPMGYHCQSKALLKSHPFFKDRTFNKVVVVEKKVEDIDLDSEDLDKVPQSEIEEIQRDMAEAGQGLVGPFGFFSKPN</sequence>
<evidence type="ECO:0000313" key="2">
    <source>
        <dbReference type="Proteomes" id="UP000008784"/>
    </source>
</evidence>